<reference evidence="1" key="1">
    <citation type="journal article" date="2015" name="Nature">
        <title>Complex archaea that bridge the gap between prokaryotes and eukaryotes.</title>
        <authorList>
            <person name="Spang A."/>
            <person name="Saw J.H."/>
            <person name="Jorgensen S.L."/>
            <person name="Zaremba-Niedzwiedzka K."/>
            <person name="Martijn J."/>
            <person name="Lind A.E."/>
            <person name="van Eijk R."/>
            <person name="Schleper C."/>
            <person name="Guy L."/>
            <person name="Ettema T.J."/>
        </authorList>
    </citation>
    <scope>NUCLEOTIDE SEQUENCE</scope>
</reference>
<protein>
    <submittedName>
        <fullName evidence="1">Uncharacterized protein</fullName>
    </submittedName>
</protein>
<organism evidence="1">
    <name type="scientific">marine sediment metagenome</name>
    <dbReference type="NCBI Taxonomy" id="412755"/>
    <lineage>
        <taxon>unclassified sequences</taxon>
        <taxon>metagenomes</taxon>
        <taxon>ecological metagenomes</taxon>
    </lineage>
</organism>
<dbReference type="EMBL" id="LAZR01050190">
    <property type="protein sequence ID" value="KKK87914.1"/>
    <property type="molecule type" value="Genomic_DNA"/>
</dbReference>
<gene>
    <name evidence="1" type="ORF">LCGC14_2748460</name>
</gene>
<sequence length="58" mass="6458">MATRVIDEGLARIAQVVMDDISHAAVGTGTTTLDISPLFISIEYNYSFFDYLFLIDAR</sequence>
<name>A0A0F9BB84_9ZZZZ</name>
<proteinExistence type="predicted"/>
<evidence type="ECO:0000313" key="1">
    <source>
        <dbReference type="EMBL" id="KKK87914.1"/>
    </source>
</evidence>
<comment type="caution">
    <text evidence="1">The sequence shown here is derived from an EMBL/GenBank/DDBJ whole genome shotgun (WGS) entry which is preliminary data.</text>
</comment>
<dbReference type="AlphaFoldDB" id="A0A0F9BB84"/>
<accession>A0A0F9BB84</accession>